<dbReference type="EMBL" id="JAMYWD010000007">
    <property type="protein sequence ID" value="KAJ4965274.1"/>
    <property type="molecule type" value="Genomic_DNA"/>
</dbReference>
<reference evidence="2" key="1">
    <citation type="journal article" date="2023" name="Plant J.">
        <title>The genome of the king protea, Protea cynaroides.</title>
        <authorList>
            <person name="Chang J."/>
            <person name="Duong T.A."/>
            <person name="Schoeman C."/>
            <person name="Ma X."/>
            <person name="Roodt D."/>
            <person name="Barker N."/>
            <person name="Li Z."/>
            <person name="Van de Peer Y."/>
            <person name="Mizrachi E."/>
        </authorList>
    </citation>
    <scope>NUCLEOTIDE SEQUENCE</scope>
    <source>
        <tissue evidence="2">Young leaves</tissue>
    </source>
</reference>
<feature type="region of interest" description="Disordered" evidence="1">
    <location>
        <begin position="136"/>
        <end position="232"/>
    </location>
</feature>
<keyword evidence="3" id="KW-1185">Reference proteome</keyword>
<protein>
    <submittedName>
        <fullName evidence="2">Uncharacterized protein</fullName>
    </submittedName>
</protein>
<sequence length="265" mass="27195">MEVNRSCNGGSRHVHFVDQRTSVDLDQIACNVAKGNNILSVATPTVSSNPTRVFNGDVGASQGAAISMVSAGLRVGSGMGNLDIISAGALSIGVDVNRETLLLGERVPLSHVNVSGVGGPTNGDGRQLPLQVRVEGSNSVGHGGAEGRSSNLIGSSEGGYQEGKEKNVVSNGPHNGVDTQGDGCPRGVRDATGNPNADGSPSNVPKEGGENGNIPRVDQSGHYTSGKEDLGRWADITDEDETLDIAKHINTEGALVAVEVGLMIR</sequence>
<accession>A0A9Q0K7F1</accession>
<comment type="caution">
    <text evidence="2">The sequence shown here is derived from an EMBL/GenBank/DDBJ whole genome shotgun (WGS) entry which is preliminary data.</text>
</comment>
<evidence type="ECO:0000313" key="3">
    <source>
        <dbReference type="Proteomes" id="UP001141806"/>
    </source>
</evidence>
<dbReference type="Proteomes" id="UP001141806">
    <property type="component" value="Unassembled WGS sequence"/>
</dbReference>
<evidence type="ECO:0000313" key="2">
    <source>
        <dbReference type="EMBL" id="KAJ4965274.1"/>
    </source>
</evidence>
<gene>
    <name evidence="2" type="ORF">NE237_017123</name>
</gene>
<organism evidence="2 3">
    <name type="scientific">Protea cynaroides</name>
    <dbReference type="NCBI Taxonomy" id="273540"/>
    <lineage>
        <taxon>Eukaryota</taxon>
        <taxon>Viridiplantae</taxon>
        <taxon>Streptophyta</taxon>
        <taxon>Embryophyta</taxon>
        <taxon>Tracheophyta</taxon>
        <taxon>Spermatophyta</taxon>
        <taxon>Magnoliopsida</taxon>
        <taxon>Proteales</taxon>
        <taxon>Proteaceae</taxon>
        <taxon>Protea</taxon>
    </lineage>
</organism>
<dbReference type="AlphaFoldDB" id="A0A9Q0K7F1"/>
<evidence type="ECO:0000256" key="1">
    <source>
        <dbReference type="SAM" id="MobiDB-lite"/>
    </source>
</evidence>
<proteinExistence type="predicted"/>
<feature type="compositionally biased region" description="Polar residues" evidence="1">
    <location>
        <begin position="193"/>
        <end position="203"/>
    </location>
</feature>
<name>A0A9Q0K7F1_9MAGN</name>